<dbReference type="Gene3D" id="3.40.50.720">
    <property type="entry name" value="NAD(P)-binding Rossmann-like Domain"/>
    <property type="match status" value="1"/>
</dbReference>
<proteinExistence type="inferred from homology"/>
<dbReference type="EMBL" id="JBBJUP010000001">
    <property type="protein sequence ID" value="MEJ8277400.1"/>
    <property type="molecule type" value="Genomic_DNA"/>
</dbReference>
<reference evidence="7 8" key="1">
    <citation type="submission" date="2024-03" db="EMBL/GenBank/DDBJ databases">
        <title>Draft genome sequence of Pseudonocardia sp. DW16-2.</title>
        <authorList>
            <person name="Duangmal K."/>
        </authorList>
    </citation>
    <scope>NUCLEOTIDE SEQUENCE [LARGE SCALE GENOMIC DNA]</scope>
    <source>
        <strain evidence="7 8">DW16-2</strain>
    </source>
</reference>
<keyword evidence="2 5" id="KW-0479">Metal-binding</keyword>
<name>A0ABU8T223_9PSEU</name>
<evidence type="ECO:0000256" key="4">
    <source>
        <dbReference type="ARBA" id="ARBA00023002"/>
    </source>
</evidence>
<dbReference type="Pfam" id="PF00107">
    <property type="entry name" value="ADH_zinc_N"/>
    <property type="match status" value="1"/>
</dbReference>
<evidence type="ECO:0000256" key="5">
    <source>
        <dbReference type="RuleBase" id="RU361277"/>
    </source>
</evidence>
<keyword evidence="3 5" id="KW-0862">Zinc</keyword>
<dbReference type="RefSeq" id="WP_340285438.1">
    <property type="nucleotide sequence ID" value="NZ_JBBJUP010000001.1"/>
</dbReference>
<comment type="caution">
    <text evidence="7">The sequence shown here is derived from an EMBL/GenBank/DDBJ whole genome shotgun (WGS) entry which is preliminary data.</text>
</comment>
<accession>A0ABU8T223</accession>
<evidence type="ECO:0000256" key="2">
    <source>
        <dbReference type="ARBA" id="ARBA00022723"/>
    </source>
</evidence>
<organism evidence="7 8">
    <name type="scientific">Pseudonocardia spirodelae</name>
    <dbReference type="NCBI Taxonomy" id="3133431"/>
    <lineage>
        <taxon>Bacteria</taxon>
        <taxon>Bacillati</taxon>
        <taxon>Actinomycetota</taxon>
        <taxon>Actinomycetes</taxon>
        <taxon>Pseudonocardiales</taxon>
        <taxon>Pseudonocardiaceae</taxon>
        <taxon>Pseudonocardia</taxon>
    </lineage>
</organism>
<dbReference type="Gene3D" id="3.90.180.10">
    <property type="entry name" value="Medium-chain alcohol dehydrogenases, catalytic domain"/>
    <property type="match status" value="1"/>
</dbReference>
<gene>
    <name evidence="7" type="ORF">WJX68_00505</name>
</gene>
<sequence length="345" mass="34939">MLKPAAGPGVAYRDDVAEPRAGAGEVLLAVEAASLCGTDRELAAWGSAAQAFAPALPVVLGHEGAGTVLEIGPGVEGLRAGDRVALESHLACGLCVPCRTGWAHACERTRILGMHVDGVFAERVAVPAGICVAVPDGVGPQTAALLESAGVAMHAVQRCGYAVAGRSVLVSGCGPVGLAVVHLSRVLGAAHVVAVEPNPARRARAQAFGAVALDPAAGDVVATCRDLAGRRGGFDVAVECSGAPGTLDPLLASLAVGATLVTVGHPGRPAAVDLAAHVNRRQIEVRGIFGRRLWDTWEDLLLLVGSGRVELDRLVTHRLPLSAVDEALGLLTGDAGKVLLLPGLG</sequence>
<evidence type="ECO:0000313" key="8">
    <source>
        <dbReference type="Proteomes" id="UP001364211"/>
    </source>
</evidence>
<protein>
    <submittedName>
        <fullName evidence="7">Alcohol dehydrogenase catalytic domain-containing protein</fullName>
    </submittedName>
</protein>
<dbReference type="InterPro" id="IPR050129">
    <property type="entry name" value="Zn_alcohol_dh"/>
</dbReference>
<dbReference type="PROSITE" id="PS00059">
    <property type="entry name" value="ADH_ZINC"/>
    <property type="match status" value="1"/>
</dbReference>
<dbReference type="InterPro" id="IPR002328">
    <property type="entry name" value="ADH_Zn_CS"/>
</dbReference>
<dbReference type="Proteomes" id="UP001364211">
    <property type="component" value="Unassembled WGS sequence"/>
</dbReference>
<dbReference type="InterPro" id="IPR020843">
    <property type="entry name" value="ER"/>
</dbReference>
<evidence type="ECO:0000256" key="1">
    <source>
        <dbReference type="ARBA" id="ARBA00001947"/>
    </source>
</evidence>
<dbReference type="SUPFAM" id="SSF50129">
    <property type="entry name" value="GroES-like"/>
    <property type="match status" value="1"/>
</dbReference>
<evidence type="ECO:0000259" key="6">
    <source>
        <dbReference type="SMART" id="SM00829"/>
    </source>
</evidence>
<comment type="similarity">
    <text evidence="5">Belongs to the zinc-containing alcohol dehydrogenase family.</text>
</comment>
<evidence type="ECO:0000256" key="3">
    <source>
        <dbReference type="ARBA" id="ARBA00022833"/>
    </source>
</evidence>
<dbReference type="PANTHER" id="PTHR43401">
    <property type="entry name" value="L-THREONINE 3-DEHYDROGENASE"/>
    <property type="match status" value="1"/>
</dbReference>
<dbReference type="SUPFAM" id="SSF51735">
    <property type="entry name" value="NAD(P)-binding Rossmann-fold domains"/>
    <property type="match status" value="1"/>
</dbReference>
<dbReference type="Pfam" id="PF08240">
    <property type="entry name" value="ADH_N"/>
    <property type="match status" value="1"/>
</dbReference>
<evidence type="ECO:0000313" key="7">
    <source>
        <dbReference type="EMBL" id="MEJ8277400.1"/>
    </source>
</evidence>
<dbReference type="InterPro" id="IPR011032">
    <property type="entry name" value="GroES-like_sf"/>
</dbReference>
<dbReference type="PANTHER" id="PTHR43401:SF2">
    <property type="entry name" value="L-THREONINE 3-DEHYDROGENASE"/>
    <property type="match status" value="1"/>
</dbReference>
<dbReference type="InterPro" id="IPR036291">
    <property type="entry name" value="NAD(P)-bd_dom_sf"/>
</dbReference>
<feature type="domain" description="Enoyl reductase (ER)" evidence="6">
    <location>
        <begin position="7"/>
        <end position="340"/>
    </location>
</feature>
<keyword evidence="4" id="KW-0560">Oxidoreductase</keyword>
<dbReference type="InterPro" id="IPR013154">
    <property type="entry name" value="ADH-like_N"/>
</dbReference>
<dbReference type="SMART" id="SM00829">
    <property type="entry name" value="PKS_ER"/>
    <property type="match status" value="1"/>
</dbReference>
<dbReference type="InterPro" id="IPR013149">
    <property type="entry name" value="ADH-like_C"/>
</dbReference>
<keyword evidence="8" id="KW-1185">Reference proteome</keyword>
<comment type="cofactor">
    <cofactor evidence="1 5">
        <name>Zn(2+)</name>
        <dbReference type="ChEBI" id="CHEBI:29105"/>
    </cofactor>
</comment>